<protein>
    <submittedName>
        <fullName evidence="1">Uncharacterized protein</fullName>
    </submittedName>
</protein>
<reference evidence="1" key="1">
    <citation type="submission" date="2021-01" db="EMBL/GenBank/DDBJ databases">
        <title>Whole genome shotgun sequence of Planosporangium mesophilum NBRC 109066.</title>
        <authorList>
            <person name="Komaki H."/>
            <person name="Tamura T."/>
        </authorList>
    </citation>
    <scope>NUCLEOTIDE SEQUENCE</scope>
    <source>
        <strain evidence="1">NBRC 109066</strain>
    </source>
</reference>
<dbReference type="EMBL" id="BOON01000041">
    <property type="protein sequence ID" value="GII24809.1"/>
    <property type="molecule type" value="Genomic_DNA"/>
</dbReference>
<dbReference type="Proteomes" id="UP000599074">
    <property type="component" value="Unassembled WGS sequence"/>
</dbReference>
<name>A0A8J3THI3_9ACTN</name>
<proteinExistence type="predicted"/>
<sequence>MAKLGRRLFPHCSGYLLSALVLLVAVLVGGAPTTLPPTTTDSATAPPGTRAMWVWTAADPAAVVTWATTHRVTTVFAYVDPQVATNGDLPRLQELKRRCDEAGIVLDALGGEPDWALDHARALAWQLAVRDTGLFHALHLDVEPYALPEWNTARDATVRGFLTLLDEFIRPADQAVEVDVAFWYATVPVGDSNLADEVLRRADALTIMSYRDTATGPNSILDVGADLLGRAGRAAKPARLAVETQPLADCGYCTFAPLGAQRMERVLADVDRDAQRYNAFAGIAVHGYGSWTALQP</sequence>
<gene>
    <name evidence="1" type="ORF">Pme01_44060</name>
</gene>
<evidence type="ECO:0000313" key="2">
    <source>
        <dbReference type="Proteomes" id="UP000599074"/>
    </source>
</evidence>
<keyword evidence="2" id="KW-1185">Reference proteome</keyword>
<dbReference type="RefSeq" id="WP_168117183.1">
    <property type="nucleotide sequence ID" value="NZ_BOON01000041.1"/>
</dbReference>
<accession>A0A8J3THI3</accession>
<dbReference type="AlphaFoldDB" id="A0A8J3THI3"/>
<organism evidence="1 2">
    <name type="scientific">Planosporangium mesophilum</name>
    <dbReference type="NCBI Taxonomy" id="689768"/>
    <lineage>
        <taxon>Bacteria</taxon>
        <taxon>Bacillati</taxon>
        <taxon>Actinomycetota</taxon>
        <taxon>Actinomycetes</taxon>
        <taxon>Micromonosporales</taxon>
        <taxon>Micromonosporaceae</taxon>
        <taxon>Planosporangium</taxon>
    </lineage>
</organism>
<evidence type="ECO:0000313" key="1">
    <source>
        <dbReference type="EMBL" id="GII24809.1"/>
    </source>
</evidence>
<comment type="caution">
    <text evidence="1">The sequence shown here is derived from an EMBL/GenBank/DDBJ whole genome shotgun (WGS) entry which is preliminary data.</text>
</comment>